<gene>
    <name evidence="1" type="ORF">ZT3D7_G721</name>
</gene>
<evidence type="ECO:0000313" key="1">
    <source>
        <dbReference type="EMBL" id="SMQ45577.1"/>
    </source>
</evidence>
<protein>
    <submittedName>
        <fullName evidence="1">Uncharacterized protein</fullName>
    </submittedName>
</protein>
<dbReference type="EMBL" id="LT853692">
    <property type="protein sequence ID" value="SMQ45577.1"/>
    <property type="molecule type" value="Genomic_DNA"/>
</dbReference>
<dbReference type="AlphaFoldDB" id="A0A1X7REZ0"/>
<proteinExistence type="predicted"/>
<sequence length="370" mass="41681">MTSTVEQAWALPVDIARLGAHLEAYTKTKLRSTIDTLRLCNRFGQGEEGITTLPIELVEHVEQYLMEDERADQRQLWEWEQACGEGRCEPIEHADDDVVHEIYHAMQDAGDLEYTAEDRLCAARDYHRLQSAYHTSCPAACGLCEILGPSEDHSAEQVADQRAEVKERLKQLKADGKPSEFYEYCSYWDGVCYDQRASWRNRVSERGSSGRDSRLLGQLAKVFHEDFGLQIRIAHGPWTIAQQGLEEFLQRPATAYLQLPIQPPAQGRGNAPIPPDAKLARFARAVRILGLDSVPGAEAMDRSVLDGKSKTSRSVEDVGAVCPRLVTFCKFADDDYGRLMWVFDCPMSNTLDGERELPGEGDWMWAVVKD</sequence>
<keyword evidence="2" id="KW-1185">Reference proteome</keyword>
<accession>A0A1X7REZ0</accession>
<organism evidence="1 2">
    <name type="scientific">Zymoseptoria tritici (strain ST99CH_3D7)</name>
    <dbReference type="NCBI Taxonomy" id="1276538"/>
    <lineage>
        <taxon>Eukaryota</taxon>
        <taxon>Fungi</taxon>
        <taxon>Dikarya</taxon>
        <taxon>Ascomycota</taxon>
        <taxon>Pezizomycotina</taxon>
        <taxon>Dothideomycetes</taxon>
        <taxon>Dothideomycetidae</taxon>
        <taxon>Mycosphaerellales</taxon>
        <taxon>Mycosphaerellaceae</taxon>
        <taxon>Zymoseptoria</taxon>
    </lineage>
</organism>
<reference evidence="1 2" key="1">
    <citation type="submission" date="2016-06" db="EMBL/GenBank/DDBJ databases">
        <authorList>
            <person name="Kjaerup R.B."/>
            <person name="Dalgaard T.S."/>
            <person name="Juul-Madsen H.R."/>
        </authorList>
    </citation>
    <scope>NUCLEOTIDE SEQUENCE [LARGE SCALE GENOMIC DNA]</scope>
</reference>
<dbReference type="Proteomes" id="UP000215127">
    <property type="component" value="Chromosome 1"/>
</dbReference>
<name>A0A1X7REZ0_ZYMT9</name>
<evidence type="ECO:0000313" key="2">
    <source>
        <dbReference type="Proteomes" id="UP000215127"/>
    </source>
</evidence>